<dbReference type="PANTHER" id="PTHR47628:SF1">
    <property type="entry name" value="ALIPHATIC AMIDASE EXPRESSION-REGULATING PROTEIN"/>
    <property type="match status" value="1"/>
</dbReference>
<dbReference type="Proteomes" id="UP000199120">
    <property type="component" value="Unassembled WGS sequence"/>
</dbReference>
<dbReference type="GO" id="GO:0033218">
    <property type="term" value="F:amide binding"/>
    <property type="evidence" value="ECO:0007669"/>
    <property type="project" value="InterPro"/>
</dbReference>
<dbReference type="SUPFAM" id="SSF53822">
    <property type="entry name" value="Periplasmic binding protein-like I"/>
    <property type="match status" value="1"/>
</dbReference>
<keyword evidence="2" id="KW-1185">Reference proteome</keyword>
<dbReference type="STRING" id="416943.SAMN05445871_5656"/>
<evidence type="ECO:0000313" key="1">
    <source>
        <dbReference type="EMBL" id="SEK32667.1"/>
    </source>
</evidence>
<accession>A0A1H7G5D1</accession>
<dbReference type="InterPro" id="IPR028082">
    <property type="entry name" value="Peripla_BP_I"/>
</dbReference>
<dbReference type="CDD" id="cd06357">
    <property type="entry name" value="PBP1_AmiC"/>
    <property type="match status" value="1"/>
</dbReference>
<dbReference type="AlphaFoldDB" id="A0A1H7G5D1"/>
<evidence type="ECO:0000313" key="2">
    <source>
        <dbReference type="Proteomes" id="UP000199120"/>
    </source>
</evidence>
<dbReference type="RefSeq" id="WP_090551903.1">
    <property type="nucleotide sequence ID" value="NZ_FNSR01000003.1"/>
</dbReference>
<protein>
    <submittedName>
        <fullName evidence="1">Amino acid/amide ABC transporter substrate-binding protein, HAAT family</fullName>
    </submittedName>
</protein>
<organism evidence="1 2">
    <name type="scientific">Paraburkholderia caballeronis</name>
    <dbReference type="NCBI Taxonomy" id="416943"/>
    <lineage>
        <taxon>Bacteria</taxon>
        <taxon>Pseudomonadati</taxon>
        <taxon>Pseudomonadota</taxon>
        <taxon>Betaproteobacteria</taxon>
        <taxon>Burkholderiales</taxon>
        <taxon>Burkholderiaceae</taxon>
        <taxon>Paraburkholderia</taxon>
    </lineage>
</organism>
<dbReference type="PANTHER" id="PTHR47628">
    <property type="match status" value="1"/>
</dbReference>
<dbReference type="Gene3D" id="3.40.50.2300">
    <property type="match status" value="2"/>
</dbReference>
<dbReference type="InterPro" id="IPR039570">
    <property type="entry name" value="AmiC_PBP1"/>
</dbReference>
<sequence length="388" mass="42910">MTSSSSDPIKIGVLFSSSGVTSAIELSQQRATILAAEEINDAGGIDGRELQLVLRDPASTPARYATLIEQLIVDEQIRVVMGCYMSSTRKAVMPLVERHNALLFYPTLYEGFEYSRNVIYTGAAPNQNSLPLADYMLTHFGSRVFMVGSDYLYPYESNRIMSDLVYERGGEKLAEVYLPLDADWDSYLAVAKRIAAQAPDFVFSTVVGTGIAHLYRAFAEVGLDPYRTPIGSLTTSETEVAAMDAALGEGHLTAATYFQSVDNPVNRRCLANYHRRFGDHHVTDMCWEAAYFQMHVLANAMRQCGGDDVNALLNTLPGLELDAPQGRVRIDEHNHHTYLHPRIGRLDRRGQFEIVSEASGWTRADPFVISHSLVEPPGLASPAAEVQR</sequence>
<dbReference type="Pfam" id="PF13433">
    <property type="entry name" value="Peripla_BP_5"/>
    <property type="match status" value="1"/>
</dbReference>
<proteinExistence type="predicted"/>
<name>A0A1H7G5D1_9BURK</name>
<dbReference type="OrthoDB" id="5288800at2"/>
<dbReference type="EMBL" id="FOAJ01000001">
    <property type="protein sequence ID" value="SEK32667.1"/>
    <property type="molecule type" value="Genomic_DNA"/>
</dbReference>
<gene>
    <name evidence="1" type="ORF">SAMN05192542_101587</name>
</gene>
<reference evidence="2" key="1">
    <citation type="submission" date="2016-10" db="EMBL/GenBank/DDBJ databases">
        <authorList>
            <person name="Varghese N."/>
            <person name="Submissions S."/>
        </authorList>
    </citation>
    <scope>NUCLEOTIDE SEQUENCE [LARGE SCALE GENOMIC DNA]</scope>
    <source>
        <strain evidence="2">LMG 26416</strain>
    </source>
</reference>